<gene>
    <name evidence="2" type="ORF">P153DRAFT_386029</name>
</gene>
<dbReference type="GeneID" id="54410919"/>
<dbReference type="AlphaFoldDB" id="A0A6A6AB68"/>
<feature type="compositionally biased region" description="Polar residues" evidence="1">
    <location>
        <begin position="21"/>
        <end position="32"/>
    </location>
</feature>
<sequence length="395" mass="44278">MTHNPTRPRSLRQDDAELWFSTPTSGVQQQDQVRVHESSAYRTTSNQLSASSTGSCSSLRHSLPSTFTPYNIDKPLPPPPSESEKKQRTAATLRGFFRRQLSHSQDLSHLKPEAHPQHQRNSFAEATLSVDAYDHHHHHVRSMSSSPFEHDRRVAPPDAPLTHSAVATLPNSDYYQPYSLQPEYRPSHTASQQRSISVHTYFDAPPRARTFPETINSSPITRGRSRPHTWLSPTDPFTDASQFHLFAEATTGIPDNSGTFSSNSPPRLQGSLFARTNSDVPTSLRSSSASRTEQSHDITDWQNFEIPTFIPRSTPASNPSLHRPELFHSQSTQHMNVVNRELEMLGLDDDDTLPNDELPDYAQSQAEHNAGKRIEALARARELEARWQGSRAGTG</sequence>
<dbReference type="OrthoDB" id="3795041at2759"/>
<accession>A0A6A6AB68</accession>
<name>A0A6A6AB68_9PLEO</name>
<protein>
    <submittedName>
        <fullName evidence="2">Uncharacterized protein</fullName>
    </submittedName>
</protein>
<keyword evidence="3" id="KW-1185">Reference proteome</keyword>
<feature type="compositionally biased region" description="Polar residues" evidence="1">
    <location>
        <begin position="59"/>
        <end position="69"/>
    </location>
</feature>
<feature type="compositionally biased region" description="Polar residues" evidence="1">
    <location>
        <begin position="277"/>
        <end position="292"/>
    </location>
</feature>
<feature type="region of interest" description="Disordered" evidence="1">
    <location>
        <begin position="207"/>
        <end position="228"/>
    </location>
</feature>
<reference evidence="2" key="1">
    <citation type="journal article" date="2020" name="Stud. Mycol.">
        <title>101 Dothideomycetes genomes: a test case for predicting lifestyles and emergence of pathogens.</title>
        <authorList>
            <person name="Haridas S."/>
            <person name="Albert R."/>
            <person name="Binder M."/>
            <person name="Bloem J."/>
            <person name="Labutti K."/>
            <person name="Salamov A."/>
            <person name="Andreopoulos B."/>
            <person name="Baker S."/>
            <person name="Barry K."/>
            <person name="Bills G."/>
            <person name="Bluhm B."/>
            <person name="Cannon C."/>
            <person name="Castanera R."/>
            <person name="Culley D."/>
            <person name="Daum C."/>
            <person name="Ezra D."/>
            <person name="Gonzalez J."/>
            <person name="Henrissat B."/>
            <person name="Kuo A."/>
            <person name="Liang C."/>
            <person name="Lipzen A."/>
            <person name="Lutzoni F."/>
            <person name="Magnuson J."/>
            <person name="Mondo S."/>
            <person name="Nolan M."/>
            <person name="Ohm R."/>
            <person name="Pangilinan J."/>
            <person name="Park H.-J."/>
            <person name="Ramirez L."/>
            <person name="Alfaro M."/>
            <person name="Sun H."/>
            <person name="Tritt A."/>
            <person name="Yoshinaga Y."/>
            <person name="Zwiers L.-H."/>
            <person name="Turgeon B."/>
            <person name="Goodwin S."/>
            <person name="Spatafora J."/>
            <person name="Crous P."/>
            <person name="Grigoriev I."/>
        </authorList>
    </citation>
    <scope>NUCLEOTIDE SEQUENCE</scope>
    <source>
        <strain evidence="2">CBS 119687</strain>
    </source>
</reference>
<dbReference type="RefSeq" id="XP_033523215.1">
    <property type="nucleotide sequence ID" value="XM_033670487.1"/>
</dbReference>
<evidence type="ECO:0000313" key="2">
    <source>
        <dbReference type="EMBL" id="KAF2128826.1"/>
    </source>
</evidence>
<dbReference type="Proteomes" id="UP000799771">
    <property type="component" value="Unassembled WGS sequence"/>
</dbReference>
<dbReference type="EMBL" id="ML977507">
    <property type="protein sequence ID" value="KAF2128826.1"/>
    <property type="molecule type" value="Genomic_DNA"/>
</dbReference>
<evidence type="ECO:0000313" key="3">
    <source>
        <dbReference type="Proteomes" id="UP000799771"/>
    </source>
</evidence>
<feature type="region of interest" description="Disordered" evidence="1">
    <location>
        <begin position="1"/>
        <end position="89"/>
    </location>
</feature>
<proteinExistence type="predicted"/>
<feature type="region of interest" description="Disordered" evidence="1">
    <location>
        <begin position="277"/>
        <end position="296"/>
    </location>
</feature>
<feature type="compositionally biased region" description="Low complexity" evidence="1">
    <location>
        <begin position="49"/>
        <end position="58"/>
    </location>
</feature>
<evidence type="ECO:0000256" key="1">
    <source>
        <dbReference type="SAM" id="MobiDB-lite"/>
    </source>
</evidence>
<organism evidence="2 3">
    <name type="scientific">Dothidotthia symphoricarpi CBS 119687</name>
    <dbReference type="NCBI Taxonomy" id="1392245"/>
    <lineage>
        <taxon>Eukaryota</taxon>
        <taxon>Fungi</taxon>
        <taxon>Dikarya</taxon>
        <taxon>Ascomycota</taxon>
        <taxon>Pezizomycotina</taxon>
        <taxon>Dothideomycetes</taxon>
        <taxon>Pleosporomycetidae</taxon>
        <taxon>Pleosporales</taxon>
        <taxon>Dothidotthiaceae</taxon>
        <taxon>Dothidotthia</taxon>
    </lineage>
</organism>